<evidence type="ECO:0000256" key="4">
    <source>
        <dbReference type="ARBA" id="ARBA00022741"/>
    </source>
</evidence>
<feature type="compositionally biased region" description="Low complexity" evidence="10">
    <location>
        <begin position="314"/>
        <end position="333"/>
    </location>
</feature>
<feature type="compositionally biased region" description="Gly residues" evidence="10">
    <location>
        <begin position="370"/>
        <end position="464"/>
    </location>
</feature>
<dbReference type="Gene3D" id="3.40.50.300">
    <property type="entry name" value="P-loop containing nucleotide triphosphate hydrolases"/>
    <property type="match status" value="1"/>
</dbReference>
<dbReference type="Pfam" id="PF04760">
    <property type="entry name" value="IF2_N"/>
    <property type="match status" value="2"/>
</dbReference>
<feature type="compositionally biased region" description="Basic and acidic residues" evidence="10">
    <location>
        <begin position="125"/>
        <end position="138"/>
    </location>
</feature>
<evidence type="ECO:0000256" key="1">
    <source>
        <dbReference type="ARBA" id="ARBA00007733"/>
    </source>
</evidence>
<dbReference type="InterPro" id="IPR006847">
    <property type="entry name" value="IF2_N"/>
</dbReference>
<keyword evidence="5 8" id="KW-0648">Protein biosynthesis</keyword>
<organism evidence="12 13">
    <name type="scientific">Sphaerisporangium corydalis</name>
    <dbReference type="NCBI Taxonomy" id="1441875"/>
    <lineage>
        <taxon>Bacteria</taxon>
        <taxon>Bacillati</taxon>
        <taxon>Actinomycetota</taxon>
        <taxon>Actinomycetes</taxon>
        <taxon>Streptosporangiales</taxon>
        <taxon>Streptosporangiaceae</taxon>
        <taxon>Sphaerisporangium</taxon>
    </lineage>
</organism>
<dbReference type="InterPro" id="IPR027417">
    <property type="entry name" value="P-loop_NTPase"/>
</dbReference>
<dbReference type="GO" id="GO:0003743">
    <property type="term" value="F:translation initiation factor activity"/>
    <property type="evidence" value="ECO:0007669"/>
    <property type="project" value="UniProtKB-KW"/>
</dbReference>
<comment type="function">
    <text evidence="7 8 9">One of the essential components for the initiation of protein synthesis. Protects formylmethionyl-tRNA from spontaneous hydrolysis and promotes its binding to the 30S ribosomal subunits. Also involved in the hydrolysis of GTP during the formation of the 70S ribosomal complex.</text>
</comment>
<keyword evidence="13" id="KW-1185">Reference proteome</keyword>
<evidence type="ECO:0000256" key="3">
    <source>
        <dbReference type="ARBA" id="ARBA00022540"/>
    </source>
</evidence>
<sequence length="1096" mass="113097">MAKVRVYELAKEFGVESKVVMAKLQEMGEFVRSASSTIEAPVVRKLTEALNKGSSDSRGGDRSSRAPSKASPRPAQSPAGNGASAPGQSAPRPGPGPRPGPRPGPANVAPRPPVPMPHVNQPPAEAERPVTPRPEAARPEPVAPVEAERAEAARPEAARPVTPRPDVPRSEAPRFEAPRTDAARPAQDRGPGSRPGPGPKPGPRPAPAQRPAASSAPGGGAPGGAPAGPRSGAPASGGAPRPGGPKPGPRGPRPGNNPFSSNASGMGQRPPRPGREGGAPPTREGAPRDGAGPREPRREGAGPREPRREGGPRDGAMPRPPGARSGPPGAAGPRPGPGSAGPRSGPGAGGPRPGGPRPNPMMMPSRPSGPGQGGGGAGGGGRPGGGGGRPGGGGGGGRPGGGGGGAGRPGGGGGGFAGPRTGTGGRPGGGAGAGAGGGGGFAGRPGGGGGRGRGGTAGAFGRPGGRPTRGRKSKRQRRQEFDNMQAPSIGGVQVPRGTGQTLRLPRGASLSDFADKIGANPASLVQIMLHLGEMVTATQSVNEETLQLLGAELNYAIQVVSPEEEDRELLEAFDIEFGEDEGDETDLAPRPPVVTVMGHVDHGKTKLLDAIRNTNVVAREAGGITQHIGAYQVATVHEEQDRKITFIDTPGHEAFTAMRARGAQATDIAVLVVAADDGVKPQTIEALNHAQAADVPIVVAVNKIDKEGADPTKVRAQLTEYGLVAEEYGGSTMFVDISAKQGLGIDDLLEAILLTADAELDLRANPTMDAQGIAIEAHLDKGRGPVATVLVQRGTLRVGDSIVCGEAFGRVRAMLDDSGEQVIEADPSRPVRVLGLDAVPSAGDNFIVVTDDRMARQIAQQRAAKQRIADMARSSRRRTLEELFSDMEKGKVDELKLIIKGDVSGSVEALEDALLKIDVGEEVRLRVLHRAVGAITEYDVNLAIADDNAVIIGFNVRPEVRARDLAEREGVDIRYYSVIYQAIEEIEAALKGMLKPEFEEAQTGTAEVRDVFKVPKIGNVAGCLVRSGTITRNSKARIIRDGVVVADNLTVSSLRRFKDDATEVREGFECGIGVGYNDIKLDDVIETFEMREKPRA</sequence>
<feature type="compositionally biased region" description="Low complexity" evidence="10">
    <location>
        <begin position="227"/>
        <end position="239"/>
    </location>
</feature>
<dbReference type="InterPro" id="IPR009000">
    <property type="entry name" value="Transl_B-barrel_sf"/>
</dbReference>
<reference evidence="13" key="1">
    <citation type="journal article" date="2019" name="Int. J. Syst. Evol. Microbiol.">
        <title>The Global Catalogue of Microorganisms (GCM) 10K type strain sequencing project: providing services to taxonomists for standard genome sequencing and annotation.</title>
        <authorList>
            <consortium name="The Broad Institute Genomics Platform"/>
            <consortium name="The Broad Institute Genome Sequencing Center for Infectious Disease"/>
            <person name="Wu L."/>
            <person name="Ma J."/>
        </authorList>
    </citation>
    <scope>NUCLEOTIDE SEQUENCE [LARGE SCALE GENOMIC DNA]</scope>
    <source>
        <strain evidence="13">CCUG 49560</strain>
    </source>
</reference>
<feature type="region of interest" description="Disordered" evidence="10">
    <location>
        <begin position="49"/>
        <end position="501"/>
    </location>
</feature>
<feature type="compositionally biased region" description="Pro residues" evidence="10">
    <location>
        <begin position="242"/>
        <end position="252"/>
    </location>
</feature>
<feature type="compositionally biased region" description="Basic and acidic residues" evidence="10">
    <location>
        <begin position="146"/>
        <end position="157"/>
    </location>
</feature>
<feature type="binding site" evidence="8">
    <location>
        <begin position="702"/>
        <end position="705"/>
    </location>
    <ligand>
        <name>GTP</name>
        <dbReference type="ChEBI" id="CHEBI:37565"/>
    </ligand>
</feature>
<dbReference type="RefSeq" id="WP_262841865.1">
    <property type="nucleotide sequence ID" value="NZ_JANZYP010000007.1"/>
</dbReference>
<dbReference type="InterPro" id="IPR053905">
    <property type="entry name" value="EF-G-like_DII"/>
</dbReference>
<dbReference type="CDD" id="cd01887">
    <property type="entry name" value="IF2_eIF5B"/>
    <property type="match status" value="1"/>
</dbReference>
<dbReference type="InterPro" id="IPR036925">
    <property type="entry name" value="TIF_IF2_dom3_sf"/>
</dbReference>
<comment type="similarity">
    <text evidence="1 8 9">Belongs to the TRAFAC class translation factor GTPase superfamily. Classic translation factor GTPase family. IF-2 subfamily.</text>
</comment>
<dbReference type="InterPro" id="IPR000178">
    <property type="entry name" value="TF_IF2_bacterial-like"/>
</dbReference>
<comment type="subcellular location">
    <subcellularLocation>
        <location evidence="8">Cytoplasm</location>
    </subcellularLocation>
</comment>
<evidence type="ECO:0000313" key="13">
    <source>
        <dbReference type="Proteomes" id="UP001595891"/>
    </source>
</evidence>
<dbReference type="Pfam" id="PF22042">
    <property type="entry name" value="EF-G_D2"/>
    <property type="match status" value="1"/>
</dbReference>
<feature type="domain" description="Tr-type G" evidence="11">
    <location>
        <begin position="589"/>
        <end position="761"/>
    </location>
</feature>
<dbReference type="PANTHER" id="PTHR43381:SF5">
    <property type="entry name" value="TR-TYPE G DOMAIN-CONTAINING PROTEIN"/>
    <property type="match status" value="1"/>
</dbReference>
<dbReference type="PRINTS" id="PR00315">
    <property type="entry name" value="ELONGATNFCT"/>
</dbReference>
<feature type="compositionally biased region" description="Low complexity" evidence="10">
    <location>
        <begin position="65"/>
        <end position="91"/>
    </location>
</feature>
<dbReference type="PANTHER" id="PTHR43381">
    <property type="entry name" value="TRANSLATION INITIATION FACTOR IF-2-RELATED"/>
    <property type="match status" value="1"/>
</dbReference>
<dbReference type="InterPro" id="IPR005225">
    <property type="entry name" value="Small_GTP-bd"/>
</dbReference>
<dbReference type="CDD" id="cd03692">
    <property type="entry name" value="mtIF2_IVc"/>
    <property type="match status" value="1"/>
</dbReference>
<dbReference type="NCBIfam" id="TIGR00231">
    <property type="entry name" value="small_GTP"/>
    <property type="match status" value="1"/>
</dbReference>
<comment type="caution">
    <text evidence="8">Lacks conserved residue(s) required for the propagation of feature annotation.</text>
</comment>
<dbReference type="Gene3D" id="3.40.50.10050">
    <property type="entry name" value="Translation initiation factor IF- 2, domain 3"/>
    <property type="match status" value="1"/>
</dbReference>
<evidence type="ECO:0000256" key="5">
    <source>
        <dbReference type="ARBA" id="ARBA00022917"/>
    </source>
</evidence>
<gene>
    <name evidence="8 12" type="primary">infB</name>
    <name evidence="12" type="ORF">ACFO8L_00655</name>
</gene>
<dbReference type="SUPFAM" id="SSF52540">
    <property type="entry name" value="P-loop containing nucleoside triphosphate hydrolases"/>
    <property type="match status" value="1"/>
</dbReference>
<dbReference type="SUPFAM" id="SSF50447">
    <property type="entry name" value="Translation proteins"/>
    <property type="match status" value="2"/>
</dbReference>
<evidence type="ECO:0000256" key="7">
    <source>
        <dbReference type="ARBA" id="ARBA00025162"/>
    </source>
</evidence>
<evidence type="ECO:0000256" key="10">
    <source>
        <dbReference type="SAM" id="MobiDB-lite"/>
    </source>
</evidence>
<feature type="compositionally biased region" description="Gly residues" evidence="10">
    <location>
        <begin position="217"/>
        <end position="226"/>
    </location>
</feature>
<feature type="binding site" evidence="8">
    <location>
        <begin position="598"/>
        <end position="605"/>
    </location>
    <ligand>
        <name>GTP</name>
        <dbReference type="ChEBI" id="CHEBI:37565"/>
    </ligand>
</feature>
<accession>A0ABV9E4X8</accession>
<evidence type="ECO:0000256" key="9">
    <source>
        <dbReference type="RuleBase" id="RU000644"/>
    </source>
</evidence>
<keyword evidence="6 8" id="KW-0342">GTP-binding</keyword>
<feature type="compositionally biased region" description="Pro residues" evidence="10">
    <location>
        <begin position="92"/>
        <end position="116"/>
    </location>
</feature>
<dbReference type="CDD" id="cd03702">
    <property type="entry name" value="IF2_mtIF2_II"/>
    <property type="match status" value="1"/>
</dbReference>
<dbReference type="NCBIfam" id="TIGR00487">
    <property type="entry name" value="IF-2"/>
    <property type="match status" value="1"/>
</dbReference>
<dbReference type="InterPro" id="IPR000795">
    <property type="entry name" value="T_Tr_GTP-bd_dom"/>
</dbReference>
<evidence type="ECO:0000256" key="8">
    <source>
        <dbReference type="HAMAP-Rule" id="MF_00100"/>
    </source>
</evidence>
<proteinExistence type="inferred from homology"/>
<dbReference type="Pfam" id="PF11987">
    <property type="entry name" value="IF-2"/>
    <property type="match status" value="1"/>
</dbReference>
<name>A0ABV9E4X8_9ACTN</name>
<protein>
    <recommendedName>
        <fullName evidence="2 8">Translation initiation factor IF-2</fullName>
    </recommendedName>
</protein>
<feature type="compositionally biased region" description="Basic and acidic residues" evidence="10">
    <location>
        <begin position="166"/>
        <end position="182"/>
    </location>
</feature>
<feature type="compositionally biased region" description="Pro residues" evidence="10">
    <location>
        <begin position="194"/>
        <end position="208"/>
    </location>
</feature>
<feature type="compositionally biased region" description="Basic and acidic residues" evidence="10">
    <location>
        <begin position="285"/>
        <end position="312"/>
    </location>
</feature>
<dbReference type="Proteomes" id="UP001595891">
    <property type="component" value="Unassembled WGS sequence"/>
</dbReference>
<dbReference type="InterPro" id="IPR044145">
    <property type="entry name" value="IF2_II"/>
</dbReference>
<dbReference type="SUPFAM" id="SSF52156">
    <property type="entry name" value="Initiation factor IF2/eIF5b, domain 3"/>
    <property type="match status" value="1"/>
</dbReference>
<dbReference type="InterPro" id="IPR023115">
    <property type="entry name" value="TIF_IF2_dom3"/>
</dbReference>
<feature type="binding site" evidence="8">
    <location>
        <begin position="648"/>
        <end position="652"/>
    </location>
    <ligand>
        <name>GTP</name>
        <dbReference type="ChEBI" id="CHEBI:37565"/>
    </ligand>
</feature>
<evidence type="ECO:0000256" key="2">
    <source>
        <dbReference type="ARBA" id="ARBA00020675"/>
    </source>
</evidence>
<evidence type="ECO:0000256" key="6">
    <source>
        <dbReference type="ARBA" id="ARBA00023134"/>
    </source>
</evidence>
<keyword evidence="8" id="KW-0963">Cytoplasm</keyword>
<dbReference type="Pfam" id="PF00009">
    <property type="entry name" value="GTP_EFTU"/>
    <property type="match status" value="1"/>
</dbReference>
<dbReference type="Gene3D" id="2.40.30.10">
    <property type="entry name" value="Translation factors"/>
    <property type="match status" value="2"/>
</dbReference>
<dbReference type="EMBL" id="JBHSFN010000001">
    <property type="protein sequence ID" value="MFC4584561.1"/>
    <property type="molecule type" value="Genomic_DNA"/>
</dbReference>
<feature type="compositionally biased region" description="Basic residues" evidence="10">
    <location>
        <begin position="468"/>
        <end position="477"/>
    </location>
</feature>
<keyword evidence="4 8" id="KW-0547">Nucleotide-binding</keyword>
<dbReference type="HAMAP" id="MF_00100_B">
    <property type="entry name" value="IF_2_B"/>
    <property type="match status" value="1"/>
</dbReference>
<evidence type="ECO:0000259" key="11">
    <source>
        <dbReference type="PROSITE" id="PS51722"/>
    </source>
</evidence>
<dbReference type="Gene3D" id="1.10.10.2480">
    <property type="match status" value="1"/>
</dbReference>
<dbReference type="InterPro" id="IPR015760">
    <property type="entry name" value="TIF_IF2"/>
</dbReference>
<dbReference type="PROSITE" id="PS51722">
    <property type="entry name" value="G_TR_2"/>
    <property type="match status" value="1"/>
</dbReference>
<evidence type="ECO:0000313" key="12">
    <source>
        <dbReference type="EMBL" id="MFC4584561.1"/>
    </source>
</evidence>
<keyword evidence="3 8" id="KW-0396">Initiation factor</keyword>
<comment type="caution">
    <text evidence="12">The sequence shown here is derived from an EMBL/GenBank/DDBJ whole genome shotgun (WGS) entry which is preliminary data.</text>
</comment>
<dbReference type="PROSITE" id="PS01176">
    <property type="entry name" value="IF2"/>
    <property type="match status" value="1"/>
</dbReference>